<dbReference type="GO" id="GO:0005085">
    <property type="term" value="F:guanyl-nucleotide exchange factor activity"/>
    <property type="evidence" value="ECO:0007669"/>
    <property type="project" value="UniProtKB-KW"/>
</dbReference>
<evidence type="ECO:0000256" key="10">
    <source>
        <dbReference type="ARBA" id="ARBA00083108"/>
    </source>
</evidence>
<evidence type="ECO:0000259" key="14">
    <source>
        <dbReference type="PROSITE" id="PS50003"/>
    </source>
</evidence>
<organism evidence="16 17">
    <name type="scientific">Cricetulus griseus</name>
    <name type="common">Chinese hamster</name>
    <name type="synonym">Cricetulus barabensis griseus</name>
    <dbReference type="NCBI Taxonomy" id="10029"/>
    <lineage>
        <taxon>Eukaryota</taxon>
        <taxon>Metazoa</taxon>
        <taxon>Chordata</taxon>
        <taxon>Craniata</taxon>
        <taxon>Vertebrata</taxon>
        <taxon>Euteleostomi</taxon>
        <taxon>Mammalia</taxon>
        <taxon>Eutheria</taxon>
        <taxon>Euarchontoglires</taxon>
        <taxon>Glires</taxon>
        <taxon>Rodentia</taxon>
        <taxon>Myomorpha</taxon>
        <taxon>Muroidea</taxon>
        <taxon>Cricetidae</taxon>
        <taxon>Cricetinae</taxon>
        <taxon>Cricetulus</taxon>
    </lineage>
</organism>
<feature type="region of interest" description="Disordered" evidence="13">
    <location>
        <begin position="520"/>
        <end position="565"/>
    </location>
</feature>
<feature type="compositionally biased region" description="Low complexity" evidence="13">
    <location>
        <begin position="87"/>
        <end position="103"/>
    </location>
</feature>
<dbReference type="GO" id="GO:0005886">
    <property type="term" value="C:plasma membrane"/>
    <property type="evidence" value="ECO:0007669"/>
    <property type="project" value="UniProtKB-SubCell"/>
</dbReference>
<evidence type="ECO:0000256" key="2">
    <source>
        <dbReference type="ARBA" id="ARBA00004236"/>
    </source>
</evidence>
<feature type="compositionally biased region" description="Polar residues" evidence="13">
    <location>
        <begin position="548"/>
        <end position="558"/>
    </location>
</feature>
<dbReference type="RefSeq" id="XP_007646293.1">
    <property type="nucleotide sequence ID" value="XM_007648103.4"/>
</dbReference>
<feature type="region of interest" description="Disordered" evidence="13">
    <location>
        <begin position="584"/>
        <end position="603"/>
    </location>
</feature>
<comment type="function">
    <text evidence="7">May play a role in actin cytoskeleton reorganization in different tissues since its activation induces formation of actin stress fibers. It works as a guanine nucleotide exchange factor for Rho family of small GTPases. Links specifically G alpha q/11-coupled receptors to RHOA activation. May be an important regulator of processes involved in axon and dendrite formation. In neurons seems to be an exchange factor primarily for RAC1. Involved in skeletal myogenesis.</text>
</comment>
<dbReference type="GO" id="GO:0030017">
    <property type="term" value="C:sarcomere"/>
    <property type="evidence" value="ECO:0007669"/>
    <property type="project" value="UniProtKB-SubCell"/>
</dbReference>
<dbReference type="KEGG" id="cge:100758200"/>
<evidence type="ECO:0000256" key="13">
    <source>
        <dbReference type="SAM" id="MobiDB-lite"/>
    </source>
</evidence>
<keyword evidence="16" id="KW-1185">Reference proteome</keyword>
<evidence type="ECO:0000256" key="4">
    <source>
        <dbReference type="ARBA" id="ARBA00022490"/>
    </source>
</evidence>
<keyword evidence="5" id="KW-0344">Guanine-nucleotide releasing factor</keyword>
<dbReference type="SUPFAM" id="SSF48065">
    <property type="entry name" value="DBL homology domain (DH-domain)"/>
    <property type="match status" value="1"/>
</dbReference>
<dbReference type="PANTHER" id="PTHR22826">
    <property type="entry name" value="RHO GUANINE EXCHANGE FACTOR-RELATED"/>
    <property type="match status" value="1"/>
</dbReference>
<evidence type="ECO:0000259" key="15">
    <source>
        <dbReference type="PROSITE" id="PS50010"/>
    </source>
</evidence>
<reference evidence="17" key="3">
    <citation type="submission" date="2025-08" db="UniProtKB">
        <authorList>
            <consortium name="RefSeq"/>
        </authorList>
    </citation>
    <scope>IDENTIFICATION</scope>
    <source>
        <strain evidence="17">17A/GY</strain>
        <tissue evidence="17">Liver</tissue>
    </source>
</reference>
<dbReference type="InterPro" id="IPR055251">
    <property type="entry name" value="SOS1_NGEF_PH"/>
</dbReference>
<dbReference type="Pfam" id="PF22697">
    <property type="entry name" value="SOS1_NGEF_PH"/>
    <property type="match status" value="1"/>
</dbReference>
<feature type="domain" description="PH" evidence="14">
    <location>
        <begin position="385"/>
        <end position="503"/>
    </location>
</feature>
<evidence type="ECO:0000256" key="5">
    <source>
        <dbReference type="ARBA" id="ARBA00022658"/>
    </source>
</evidence>
<dbReference type="InterPro" id="IPR000219">
    <property type="entry name" value="DH_dom"/>
</dbReference>
<comment type="subcellular location">
    <subcellularLocation>
        <location evidence="2">Cell membrane</location>
    </subcellularLocation>
    <subcellularLocation>
        <location evidence="1">Cytoplasm</location>
        <location evidence="1">Myofibril</location>
        <location evidence="1">Sarcomere</location>
    </subcellularLocation>
</comment>
<dbReference type="SMART" id="SM00325">
    <property type="entry name" value="RhoGEF"/>
    <property type="match status" value="1"/>
</dbReference>
<dbReference type="RefSeq" id="XP_027248040.1">
    <property type="nucleotide sequence ID" value="XM_027392239.2"/>
</dbReference>
<evidence type="ECO:0000256" key="9">
    <source>
        <dbReference type="ARBA" id="ARBA00077192"/>
    </source>
</evidence>
<dbReference type="AlphaFoldDB" id="A0A9J7JAN2"/>
<dbReference type="InterPro" id="IPR001849">
    <property type="entry name" value="PH_domain"/>
</dbReference>
<dbReference type="PANTHER" id="PTHR22826:SF117">
    <property type="entry name" value="PLECKSTRIN HOMOLOGY DOMAIN-CONTAINING FAMILY G MEMBER 4B-RELATED"/>
    <property type="match status" value="1"/>
</dbReference>
<feature type="region of interest" description="Disordered" evidence="13">
    <location>
        <begin position="165"/>
        <end position="189"/>
    </location>
</feature>
<accession>A0A9J7JAN2</accession>
<dbReference type="GO" id="GO:0007411">
    <property type="term" value="P:axon guidance"/>
    <property type="evidence" value="ECO:0007669"/>
    <property type="project" value="TreeGrafter"/>
</dbReference>
<dbReference type="CDD" id="cd13241">
    <property type="entry name" value="PH2_Kalirin_Trio_p63RhoGEF"/>
    <property type="match status" value="1"/>
</dbReference>
<keyword evidence="4" id="KW-0963">Cytoplasm</keyword>
<dbReference type="OrthoDB" id="10256089at2759"/>
<evidence type="ECO:0000256" key="3">
    <source>
        <dbReference type="ARBA" id="ARBA00022475"/>
    </source>
</evidence>
<keyword evidence="3" id="KW-1003">Cell membrane</keyword>
<feature type="domain" description="DH" evidence="15">
    <location>
        <begin position="197"/>
        <end position="373"/>
    </location>
</feature>
<reference evidence="16" key="2">
    <citation type="journal article" date="2020" name="Biotechnol. Bioeng.">
        <title>Chromosome-scale scaffolds for the Chinese hamster reference genome assembly to facilitate the study of the CHO epigenome.</title>
        <authorList>
            <person name="Hilliard W."/>
            <person name="MacDonald M."/>
            <person name="Lee K.H."/>
        </authorList>
    </citation>
    <scope>NUCLEOTIDE SEQUENCE [LARGE SCALE GENOMIC DNA]</scope>
    <source>
        <strain evidence="16">17A/GY</strain>
    </source>
</reference>
<dbReference type="FunFam" id="1.20.900.10:FF:000008">
    <property type="entry name" value="rho guanine nucleotide exchange factor 25"/>
    <property type="match status" value="1"/>
</dbReference>
<dbReference type="InterPro" id="IPR011993">
    <property type="entry name" value="PH-like_dom_sf"/>
</dbReference>
<evidence type="ECO:0000256" key="1">
    <source>
        <dbReference type="ARBA" id="ARBA00004204"/>
    </source>
</evidence>
<dbReference type="SUPFAM" id="SSF50729">
    <property type="entry name" value="PH domain-like"/>
    <property type="match status" value="1"/>
</dbReference>
<evidence type="ECO:0000256" key="12">
    <source>
        <dbReference type="ARBA" id="ARBA00083676"/>
    </source>
</evidence>
<dbReference type="GeneID" id="100758200"/>
<evidence type="ECO:0000313" key="17">
    <source>
        <dbReference type="RefSeq" id="XP_027248040.1"/>
    </source>
</evidence>
<dbReference type="InterPro" id="IPR051336">
    <property type="entry name" value="RhoGEF_Guanine_NuclExch_SF"/>
</dbReference>
<evidence type="ECO:0000256" key="7">
    <source>
        <dbReference type="ARBA" id="ARBA00054609"/>
    </source>
</evidence>
<sequence>MSTGLGARCLPSFHSRVPFAKMSILATSSEGWQRREPWKTGSAHRGGGRLGVPLGLGVWSWDSVHQLLFFFSLESYSIAGSEGSVSASAASGLGAPSGLSSHSCSPAPPGPVTGLRRWLDHSQHCLSVETEADSGQTGQYENWMLEPTLATGDGLPELTLLTTLLEGPGDKTQPPEEETLSQGPQNEEEQKKVALERSLFVLNELVETEKMYVDDLGQIVEGYMATMATQGVPESLRGRDRIVFGNIQQIYEWHRDYFLQELQLCLKDPDWLAQLFIKHERRLHMYVVYCQNKPKSEHVVSEFGDSYFEELRQQLGHRLQLNDLLIKPVQRIMKYQLLLKDFLKYYSRAGMDTEELEQAVEVMCFVPKRCDDMMSLGRLRGFEGKLTAQGKLLGQDTFLVTEPEAGGLLSSRGRERRVFLFEQIVIFSEALGGGGRGGTQPAYVYKNSIKVSCLGLEGNLQGNPCRFALTSRGPEGGIQRYILQASDPAISQAWIKQVAQILESQRDFLNALQSPIEYQRRESQTNSLGRAGGPGVGSPGRMRPGDLTQVSMHTPTNGSLPSLLLLPKGEVPRAPLPLDIQALSDIPQTPHNPPALPALSTPPCQARLAKLDEDEL</sequence>
<dbReference type="CTD" id="115557"/>
<dbReference type="Proteomes" id="UP001108280">
    <property type="component" value="Chromosome 1"/>
</dbReference>
<dbReference type="GO" id="GO:0019898">
    <property type="term" value="C:extrinsic component of membrane"/>
    <property type="evidence" value="ECO:0007669"/>
    <property type="project" value="TreeGrafter"/>
</dbReference>
<feature type="region of interest" description="Disordered" evidence="13">
    <location>
        <begin position="87"/>
        <end position="108"/>
    </location>
</feature>
<evidence type="ECO:0000313" key="16">
    <source>
        <dbReference type="Proteomes" id="UP001108280"/>
    </source>
</evidence>
<dbReference type="Gene3D" id="1.20.900.10">
    <property type="entry name" value="Dbl homology (DH) domain"/>
    <property type="match status" value="1"/>
</dbReference>
<name>A0A9J7JAN2_CRIGR</name>
<protein>
    <recommendedName>
        <fullName evidence="8">Rho guanine nucleotide exchange factor 25</fullName>
    </recommendedName>
    <alternativeName>
        <fullName evidence="11">Guanine nucleotide exchange factor GEFT</fullName>
    </alternativeName>
    <alternativeName>
        <fullName evidence="9">Rac/Cdc42/Rho exchange factor GEFT</fullName>
    </alternativeName>
    <alternativeName>
        <fullName evidence="12">RhoA/Rac/Cdc42 guanine nucleotide exchange factor GEFT</fullName>
    </alternativeName>
    <alternativeName>
        <fullName evidence="10">p63RhoGEF</fullName>
    </alternativeName>
</protein>
<evidence type="ECO:0000256" key="8">
    <source>
        <dbReference type="ARBA" id="ARBA00074312"/>
    </source>
</evidence>
<keyword evidence="6" id="KW-0472">Membrane</keyword>
<dbReference type="Pfam" id="PF00621">
    <property type="entry name" value="RhoGEF"/>
    <property type="match status" value="1"/>
</dbReference>
<dbReference type="FunFam" id="2.30.29.30:FF:000184">
    <property type="entry name" value="Rho guanine nucleotide exchange factor (GEF) 25"/>
    <property type="match status" value="1"/>
</dbReference>
<dbReference type="InterPro" id="IPR035899">
    <property type="entry name" value="DBL_dom_sf"/>
</dbReference>
<dbReference type="PROSITE" id="PS50003">
    <property type="entry name" value="PH_DOMAIN"/>
    <property type="match status" value="1"/>
</dbReference>
<dbReference type="Gene3D" id="2.30.29.30">
    <property type="entry name" value="Pleckstrin-homology domain (PH domain)/Phosphotyrosine-binding domain (PTB)"/>
    <property type="match status" value="1"/>
</dbReference>
<dbReference type="PROSITE" id="PS50010">
    <property type="entry name" value="DH_2"/>
    <property type="match status" value="1"/>
</dbReference>
<reference evidence="16" key="1">
    <citation type="journal article" date="2018" name="Biotechnol. Bioeng.">
        <title>A reference genome of the Chinese hamster based on a hybrid assembly strategy.</title>
        <authorList>
            <person name="Rupp O."/>
            <person name="MacDonald M.L."/>
            <person name="Li S."/>
            <person name="Dhiman H."/>
            <person name="Polson S."/>
            <person name="Griep S."/>
            <person name="Heffner K."/>
            <person name="Hernandez I."/>
            <person name="Brinkrolf K."/>
            <person name="Jadhav V."/>
            <person name="Samoudi M."/>
            <person name="Hao H."/>
            <person name="Kingham B."/>
            <person name="Goesmann A."/>
            <person name="Betenbaugh M.J."/>
            <person name="Lewis N.E."/>
            <person name="Borth N."/>
            <person name="Lee K.H."/>
        </authorList>
    </citation>
    <scope>NUCLEOTIDE SEQUENCE [LARGE SCALE GENOMIC DNA]</scope>
    <source>
        <strain evidence="16">17A/GY</strain>
    </source>
</reference>
<evidence type="ECO:0000256" key="6">
    <source>
        <dbReference type="ARBA" id="ARBA00023136"/>
    </source>
</evidence>
<proteinExistence type="predicted"/>
<evidence type="ECO:0000256" key="11">
    <source>
        <dbReference type="ARBA" id="ARBA00083464"/>
    </source>
</evidence>
<dbReference type="CDD" id="cd00160">
    <property type="entry name" value="RhoGEF"/>
    <property type="match status" value="1"/>
</dbReference>
<gene>
    <name evidence="17" type="primary">Arhgef25</name>
</gene>